<evidence type="ECO:0000256" key="2">
    <source>
        <dbReference type="ARBA" id="ARBA00022763"/>
    </source>
</evidence>
<dbReference type="HAMAP" id="MF_00031">
    <property type="entry name" value="DNA_HJ_migration_RuvA"/>
    <property type="match status" value="1"/>
</dbReference>
<dbReference type="GO" id="GO:0005737">
    <property type="term" value="C:cytoplasm"/>
    <property type="evidence" value="ECO:0007669"/>
    <property type="project" value="UniProtKB-SubCell"/>
</dbReference>
<dbReference type="GO" id="GO:0006281">
    <property type="term" value="P:DNA repair"/>
    <property type="evidence" value="ECO:0007669"/>
    <property type="project" value="UniProtKB-UniRule"/>
</dbReference>
<feature type="region of interest" description="Domain I" evidence="6">
    <location>
        <begin position="1"/>
        <end position="64"/>
    </location>
</feature>
<dbReference type="GO" id="GO:0005524">
    <property type="term" value="F:ATP binding"/>
    <property type="evidence" value="ECO:0007669"/>
    <property type="project" value="InterPro"/>
</dbReference>
<evidence type="ECO:0000259" key="7">
    <source>
        <dbReference type="SMART" id="SM00278"/>
    </source>
</evidence>
<keyword evidence="8" id="KW-0547">Nucleotide-binding</keyword>
<dbReference type="GO" id="GO:0000400">
    <property type="term" value="F:four-way junction DNA binding"/>
    <property type="evidence" value="ECO:0007669"/>
    <property type="project" value="UniProtKB-UniRule"/>
</dbReference>
<proteinExistence type="inferred from homology"/>
<dbReference type="SUPFAM" id="SSF47781">
    <property type="entry name" value="RuvA domain 2-like"/>
    <property type="match status" value="1"/>
</dbReference>
<keyword evidence="3 6" id="KW-0238">DNA-binding</keyword>
<dbReference type="OrthoDB" id="5293449at2"/>
<dbReference type="SMART" id="SM00278">
    <property type="entry name" value="HhH1"/>
    <property type="match status" value="2"/>
</dbReference>
<dbReference type="InterPro" id="IPR000085">
    <property type="entry name" value="RuvA"/>
</dbReference>
<dbReference type="GeneID" id="78316191"/>
<evidence type="ECO:0000256" key="3">
    <source>
        <dbReference type="ARBA" id="ARBA00023125"/>
    </source>
</evidence>
<comment type="caution">
    <text evidence="6">Lacks conserved residue(s) required for the propagation of feature annotation.</text>
</comment>
<dbReference type="InterPro" id="IPR013849">
    <property type="entry name" value="DNA_helicase_Holl-junc_RuvA_I"/>
</dbReference>
<comment type="similarity">
    <text evidence="6">Belongs to the RuvA family.</text>
</comment>
<evidence type="ECO:0000313" key="9">
    <source>
        <dbReference type="Proteomes" id="UP000190423"/>
    </source>
</evidence>
<feature type="region of interest" description="Domain III" evidence="6">
    <location>
        <begin position="149"/>
        <end position="204"/>
    </location>
</feature>
<dbReference type="AlphaFoldDB" id="A0A1T4JXG2"/>
<feature type="domain" description="Helix-hairpin-helix DNA-binding motif class 1" evidence="7">
    <location>
        <begin position="73"/>
        <end position="92"/>
    </location>
</feature>
<comment type="subcellular location">
    <subcellularLocation>
        <location evidence="6">Cytoplasm</location>
    </subcellularLocation>
</comment>
<accession>A0A1T4JXG2</accession>
<dbReference type="NCBIfam" id="TIGR00084">
    <property type="entry name" value="ruvA"/>
    <property type="match status" value="1"/>
</dbReference>
<dbReference type="Pfam" id="PF14520">
    <property type="entry name" value="HHH_5"/>
    <property type="match status" value="1"/>
</dbReference>
<keyword evidence="5 6" id="KW-0234">DNA repair</keyword>
<gene>
    <name evidence="6" type="primary">ruvA</name>
    <name evidence="8" type="ORF">SAMN02745149_00878</name>
</gene>
<dbReference type="Gene3D" id="2.40.50.140">
    <property type="entry name" value="Nucleic acid-binding proteins"/>
    <property type="match status" value="1"/>
</dbReference>
<keyword evidence="2 6" id="KW-0227">DNA damage</keyword>
<dbReference type="EMBL" id="FUWG01000005">
    <property type="protein sequence ID" value="SJZ34787.1"/>
    <property type="molecule type" value="Genomic_DNA"/>
</dbReference>
<keyword evidence="9" id="KW-1185">Reference proteome</keyword>
<keyword evidence="8" id="KW-0067">ATP-binding</keyword>
<evidence type="ECO:0000256" key="6">
    <source>
        <dbReference type="HAMAP-Rule" id="MF_00031"/>
    </source>
</evidence>
<reference evidence="8 9" key="1">
    <citation type="submission" date="2017-02" db="EMBL/GenBank/DDBJ databases">
        <authorList>
            <person name="Peterson S.W."/>
        </authorList>
    </citation>
    <scope>NUCLEOTIDE SEQUENCE [LARGE SCALE GENOMIC DNA]</scope>
    <source>
        <strain evidence="8 9">ATCC BAA-908</strain>
    </source>
</reference>
<keyword evidence="4 6" id="KW-0233">DNA recombination</keyword>
<dbReference type="Proteomes" id="UP000190423">
    <property type="component" value="Unassembled WGS sequence"/>
</dbReference>
<dbReference type="Gene3D" id="1.10.150.20">
    <property type="entry name" value="5' to 3' exonuclease, C-terminal subdomain"/>
    <property type="match status" value="1"/>
</dbReference>
<comment type="subunit">
    <text evidence="6">Homotetramer. Forms an RuvA(8)-RuvB(12)-Holliday junction (HJ) complex. HJ DNA is sandwiched between 2 RuvA tetramers; dsDNA enters through RuvA and exits via RuvB. An RuvB hexamer assembles on each DNA strand where it exits the tetramer. Each RuvB hexamer is contacted by two RuvA subunits (via domain III) on 2 adjacent RuvB subunits; this complex drives branch migration. In the full resolvosome a probable DNA-RuvA(4)-RuvB(12)-RuvC(2) complex forms which resolves the HJ.</text>
</comment>
<dbReference type="InterPro" id="IPR012340">
    <property type="entry name" value="NA-bd_OB-fold"/>
</dbReference>
<evidence type="ECO:0000313" key="8">
    <source>
        <dbReference type="EMBL" id="SJZ34787.1"/>
    </source>
</evidence>
<comment type="function">
    <text evidence="6">The RuvA-RuvB-RuvC complex processes Holliday junction (HJ) DNA during genetic recombination and DNA repair, while the RuvA-RuvB complex plays an important role in the rescue of blocked DNA replication forks via replication fork reversal (RFR). RuvA specifically binds to HJ cruciform DNA, conferring on it an open structure. The RuvB hexamer acts as an ATP-dependent pump, pulling dsDNA into and through the RuvAB complex. HJ branch migration allows RuvC to scan DNA until it finds its consensus sequence, where it cleaves and resolves the cruciform DNA.</text>
</comment>
<name>A0A1T4JXG2_TREPO</name>
<evidence type="ECO:0000256" key="5">
    <source>
        <dbReference type="ARBA" id="ARBA00023204"/>
    </source>
</evidence>
<sequence>MFNSLTGTITGKFPKQIFIDTGGVEWDICIPDSNLDMLPTVGSVCRVFTFLQHTETAMQMYGFASADERTLFFDLMKVEGIGAKAAVKIMSSVSSARLMQVLDDGDLEMLEKIPGVGKKTAGKMLLALKGKLSLRETPSVVRISPEVPFNDVVISLVSMGYDKRLVEQKIALLSETLQNDAAFAGKTQKEKEDALFRRAIVELS</sequence>
<feature type="domain" description="Helix-hairpin-helix DNA-binding motif class 1" evidence="7">
    <location>
        <begin position="108"/>
        <end position="127"/>
    </location>
</feature>
<dbReference type="InterPro" id="IPR003583">
    <property type="entry name" value="Hlx-hairpin-Hlx_DNA-bd_motif"/>
</dbReference>
<dbReference type="InterPro" id="IPR010994">
    <property type="entry name" value="RuvA_2-like"/>
</dbReference>
<dbReference type="RefSeq" id="WP_078932790.1">
    <property type="nucleotide sequence ID" value="NZ_FUWG01000005.1"/>
</dbReference>
<keyword evidence="1 6" id="KW-0963">Cytoplasm</keyword>
<dbReference type="SUPFAM" id="SSF50249">
    <property type="entry name" value="Nucleic acid-binding proteins"/>
    <property type="match status" value="1"/>
</dbReference>
<organism evidence="8 9">
    <name type="scientific">Treponema porcinum</name>
    <dbReference type="NCBI Taxonomy" id="261392"/>
    <lineage>
        <taxon>Bacteria</taxon>
        <taxon>Pseudomonadati</taxon>
        <taxon>Spirochaetota</taxon>
        <taxon>Spirochaetia</taxon>
        <taxon>Spirochaetales</taxon>
        <taxon>Treponemataceae</taxon>
        <taxon>Treponema</taxon>
    </lineage>
</organism>
<dbReference type="GO" id="GO:0009378">
    <property type="term" value="F:four-way junction helicase activity"/>
    <property type="evidence" value="ECO:0007669"/>
    <property type="project" value="InterPro"/>
</dbReference>
<dbReference type="GO" id="GO:0048476">
    <property type="term" value="C:Holliday junction resolvase complex"/>
    <property type="evidence" value="ECO:0007669"/>
    <property type="project" value="UniProtKB-UniRule"/>
</dbReference>
<protein>
    <recommendedName>
        <fullName evidence="6">Holliday junction branch migration complex subunit RuvA</fullName>
    </recommendedName>
</protein>
<dbReference type="GO" id="GO:0006310">
    <property type="term" value="P:DNA recombination"/>
    <property type="evidence" value="ECO:0007669"/>
    <property type="project" value="UniProtKB-UniRule"/>
</dbReference>
<evidence type="ECO:0000256" key="4">
    <source>
        <dbReference type="ARBA" id="ARBA00023172"/>
    </source>
</evidence>
<evidence type="ECO:0000256" key="1">
    <source>
        <dbReference type="ARBA" id="ARBA00022490"/>
    </source>
</evidence>
<keyword evidence="8" id="KW-0347">Helicase</keyword>
<comment type="domain">
    <text evidence="6">Has three domains with a flexible linker between the domains II and III and assumes an 'L' shape. Domain III is highly mobile and contacts RuvB.</text>
</comment>
<keyword evidence="8" id="KW-0378">Hydrolase</keyword>
<dbReference type="STRING" id="261392.SAMN02745149_00878"/>
<dbReference type="Pfam" id="PF01330">
    <property type="entry name" value="RuvA_N"/>
    <property type="match status" value="1"/>
</dbReference>